<keyword evidence="3" id="KW-1185">Reference proteome</keyword>
<feature type="compositionally biased region" description="Polar residues" evidence="1">
    <location>
        <begin position="76"/>
        <end position="87"/>
    </location>
</feature>
<feature type="compositionally biased region" description="Low complexity" evidence="1">
    <location>
        <begin position="948"/>
        <end position="957"/>
    </location>
</feature>
<feature type="compositionally biased region" description="Polar residues" evidence="1">
    <location>
        <begin position="600"/>
        <end position="623"/>
    </location>
</feature>
<feature type="region of interest" description="Disordered" evidence="1">
    <location>
        <begin position="116"/>
        <end position="165"/>
    </location>
</feature>
<accession>A0A2R5GX43</accession>
<reference evidence="2 3" key="1">
    <citation type="submission" date="2017-12" db="EMBL/GenBank/DDBJ databases">
        <title>Sequencing, de novo assembly and annotation of complete genome of a new Thraustochytrid species, strain FCC1311.</title>
        <authorList>
            <person name="Sedici K."/>
            <person name="Godart F."/>
            <person name="Aiese Cigliano R."/>
            <person name="Sanseverino W."/>
            <person name="Barakat M."/>
            <person name="Ortet P."/>
            <person name="Marechal E."/>
            <person name="Cagnac O."/>
            <person name="Amato A."/>
        </authorList>
    </citation>
    <scope>NUCLEOTIDE SEQUENCE [LARGE SCALE GENOMIC DNA]</scope>
</reference>
<feature type="compositionally biased region" description="Gly residues" evidence="1">
    <location>
        <begin position="984"/>
        <end position="997"/>
    </location>
</feature>
<protein>
    <recommendedName>
        <fullName evidence="4">SAM domain-containing protein</fullName>
    </recommendedName>
</protein>
<feature type="compositionally biased region" description="Basic and acidic residues" evidence="1">
    <location>
        <begin position="649"/>
        <end position="676"/>
    </location>
</feature>
<feature type="region of interest" description="Disordered" evidence="1">
    <location>
        <begin position="62"/>
        <end position="99"/>
    </location>
</feature>
<organism evidence="2 3">
    <name type="scientific">Hondaea fermentalgiana</name>
    <dbReference type="NCBI Taxonomy" id="2315210"/>
    <lineage>
        <taxon>Eukaryota</taxon>
        <taxon>Sar</taxon>
        <taxon>Stramenopiles</taxon>
        <taxon>Bigyra</taxon>
        <taxon>Labyrinthulomycetes</taxon>
        <taxon>Thraustochytrida</taxon>
        <taxon>Thraustochytriidae</taxon>
        <taxon>Hondaea</taxon>
    </lineage>
</organism>
<dbReference type="CDD" id="cd09487">
    <property type="entry name" value="SAM_superfamily"/>
    <property type="match status" value="1"/>
</dbReference>
<dbReference type="InterPro" id="IPR013761">
    <property type="entry name" value="SAM/pointed_sf"/>
</dbReference>
<feature type="region of interest" description="Disordered" evidence="1">
    <location>
        <begin position="490"/>
        <end position="632"/>
    </location>
</feature>
<feature type="region of interest" description="Disordered" evidence="1">
    <location>
        <begin position="918"/>
        <end position="1005"/>
    </location>
</feature>
<sequence length="1051" mass="114942">MDTYTQTFLQDRDLDRFENPLARMGVKSIDEMALLTEQDLESIGMNVIDRRKLQHGIAELSASNGDGSNGIDASLGSASPGSLQAWDSASSSSQETGKKTRKSFSIFRFRRKAEAETESCGSGEMNRSSKSADGNGARRVSAPSSSGLLGSASSGGGYNNGGQLQDTRFETQTHLGLNISVQRKREWDFQQALEAENNHMAVLAMNRGYIDWRRAPKSAYGASTHNTNQGSQYFVGTHKVLSPVTREEVEVPAVRATAKVRGSLHEVMGLLLMYDSQTLRRRMSVLDGTFLYGQVLRVVSPRSADGKSVAYVYPSMPLCTITRNCHQFPEQKSVRDFVVRNHYGYHNEAGATVGVCAMVSVDEHVGESNSSLDSAPVRGRVFEGSGIIVTPSHANTCEVTFVLIATLNESTSRTTGRRRLAKGANSGASQLEAAASLVDSIRVFVERQRALRGDAWCKGDIQAALPNHDHGNDPMRKTSAAAMKRLVTEEEAQNMQSSHEPSLPHLPPRSASVSAAAAGPVSPKDDPSPSPSPLSPPLPPPRTDLRVQAPPQESSQEVLPEMEDCSEDGPPPLEPLVSPRVAGSDADAVKDNDTDDENADSASQEVSSAVSGGRSTPEATNESEAMRLMKEELAEAKRRLQELQKIKDEEREKHLADMEKRMASNRNLRDNLEKRKFSTMPSPGEKGKDFTTTADEELRAEMERLRNRLSKIRPFLPANIDEDDLDLTLEEAERRMRDAVQKIMNSEDEKDQFEAQNQFEKYDEIVRNHPDYKLREIEKWRKWEEDEKPKNEAALEEMKNIIKPEYFNMSKDQLIAKGIKPKLAQRIHAQKVLRLLYLTPEEIAKIHYGDFTNKYNPSGLDIIEQRAVYIASPEEFANDPTGDKAKWRVNIKEKLAELITKEGKNSLRPDEKRHSAYLADKPKPAPGASNGSAPRGLPGARRGGALAGRGAALNALFGAGGPRGPPRGPRGPGGDENPVAKLFGAGGPRGPPGGAGGAAEDNPVAKLRNCKGWKRVDTRPPKRSDAGCQGGGCDESILSAIFVAQVTGRNP</sequence>
<dbReference type="InterPro" id="IPR023393">
    <property type="entry name" value="START-like_dom_sf"/>
</dbReference>
<feature type="compositionally biased region" description="Pro residues" evidence="1">
    <location>
        <begin position="528"/>
        <end position="542"/>
    </location>
</feature>
<evidence type="ECO:0008006" key="4">
    <source>
        <dbReference type="Google" id="ProtNLM"/>
    </source>
</evidence>
<dbReference type="Gene3D" id="3.30.530.20">
    <property type="match status" value="1"/>
</dbReference>
<dbReference type="AlphaFoldDB" id="A0A2R5GX43"/>
<dbReference type="EMBL" id="BEYU01000188">
    <property type="protein sequence ID" value="GBG34348.1"/>
    <property type="molecule type" value="Genomic_DNA"/>
</dbReference>
<dbReference type="Gene3D" id="1.10.150.50">
    <property type="entry name" value="Transcription Factor, Ets-1"/>
    <property type="match status" value="1"/>
</dbReference>
<dbReference type="InParanoid" id="A0A2R5GX43"/>
<evidence type="ECO:0000256" key="1">
    <source>
        <dbReference type="SAM" id="MobiDB-lite"/>
    </source>
</evidence>
<dbReference type="SUPFAM" id="SSF47769">
    <property type="entry name" value="SAM/Pointed domain"/>
    <property type="match status" value="1"/>
</dbReference>
<dbReference type="OrthoDB" id="206734at2759"/>
<proteinExistence type="predicted"/>
<gene>
    <name evidence="2" type="ORF">FCC1311_105712</name>
</gene>
<feature type="compositionally biased region" description="Low complexity" evidence="1">
    <location>
        <begin position="141"/>
        <end position="152"/>
    </location>
</feature>
<comment type="caution">
    <text evidence="2">The sequence shown here is derived from an EMBL/GenBank/DDBJ whole genome shotgun (WGS) entry which is preliminary data.</text>
</comment>
<feature type="region of interest" description="Disordered" evidence="1">
    <location>
        <begin position="649"/>
        <end position="693"/>
    </location>
</feature>
<feature type="compositionally biased region" description="Low complexity" evidence="1">
    <location>
        <begin position="497"/>
        <end position="522"/>
    </location>
</feature>
<dbReference type="Proteomes" id="UP000241890">
    <property type="component" value="Unassembled WGS sequence"/>
</dbReference>
<evidence type="ECO:0000313" key="2">
    <source>
        <dbReference type="EMBL" id="GBG34348.1"/>
    </source>
</evidence>
<evidence type="ECO:0000313" key="3">
    <source>
        <dbReference type="Proteomes" id="UP000241890"/>
    </source>
</evidence>
<name>A0A2R5GX43_9STRA</name>